<dbReference type="InterPro" id="IPR035892">
    <property type="entry name" value="C2_domain_sf"/>
</dbReference>
<dbReference type="PANTHER" id="PTHR45761">
    <property type="entry name" value="EXTENDED SYNAPTOTAGMIN-LIKE PROTEIN 2, ISOFORM C"/>
    <property type="match status" value="1"/>
</dbReference>
<organism evidence="2 3">
    <name type="scientific">Angomonas deanei</name>
    <dbReference type="NCBI Taxonomy" id="59799"/>
    <lineage>
        <taxon>Eukaryota</taxon>
        <taxon>Discoba</taxon>
        <taxon>Euglenozoa</taxon>
        <taxon>Kinetoplastea</taxon>
        <taxon>Metakinetoplastina</taxon>
        <taxon>Trypanosomatida</taxon>
        <taxon>Trypanosomatidae</taxon>
        <taxon>Strigomonadinae</taxon>
        <taxon>Angomonas</taxon>
    </lineage>
</organism>
<dbReference type="Pfam" id="PF00168">
    <property type="entry name" value="C2"/>
    <property type="match status" value="1"/>
</dbReference>
<dbReference type="Gene3D" id="2.60.40.150">
    <property type="entry name" value="C2 domain"/>
    <property type="match status" value="1"/>
</dbReference>
<sequence length="109" mass="12529">METLMAQLSSTYGEEDPTYAIFFTITSCRQLKQRFGGVSPYVVVRVGIDAYQTKVVKDCTEPDYFELSEFYIDRPYEEVISIIVMDRYDIGNDQEIGHADIPLKDLRIG</sequence>
<dbReference type="SUPFAM" id="SSF49562">
    <property type="entry name" value="C2 domain (Calcium/lipid-binding domain, CaLB)"/>
    <property type="match status" value="1"/>
</dbReference>
<dbReference type="InterPro" id="IPR000008">
    <property type="entry name" value="C2_dom"/>
</dbReference>
<evidence type="ECO:0000313" key="2">
    <source>
        <dbReference type="EMBL" id="CAD2212988.1"/>
    </source>
</evidence>
<dbReference type="PROSITE" id="PS50004">
    <property type="entry name" value="C2"/>
    <property type="match status" value="1"/>
</dbReference>
<dbReference type="Proteomes" id="UP000515908">
    <property type="component" value="Chromosome 01"/>
</dbReference>
<protein>
    <submittedName>
        <fullName evidence="2">C2 domain containing protein, putative</fullName>
    </submittedName>
</protein>
<proteinExistence type="predicted"/>
<evidence type="ECO:0000313" key="3">
    <source>
        <dbReference type="Proteomes" id="UP000515908"/>
    </source>
</evidence>
<dbReference type="AlphaFoldDB" id="A0A7G2BZM4"/>
<name>A0A7G2BZM4_9TRYP</name>
<feature type="domain" description="C2" evidence="1">
    <location>
        <begin position="2"/>
        <end position="109"/>
    </location>
</feature>
<dbReference type="VEuPathDB" id="TriTrypDB:ADEAN_000042400"/>
<gene>
    <name evidence="2" type="ORF">ADEAN_000042400</name>
</gene>
<dbReference type="InterPro" id="IPR051634">
    <property type="entry name" value="Extended_Synaptotagmin"/>
</dbReference>
<keyword evidence="3" id="KW-1185">Reference proteome</keyword>
<dbReference type="PANTHER" id="PTHR45761:SF1">
    <property type="entry name" value="EXTENDED SYNAPTOTAGMIN-LIKE PROTEIN 2, ISOFORM C"/>
    <property type="match status" value="1"/>
</dbReference>
<accession>A0A7G2BZM4</accession>
<dbReference type="CDD" id="cd00030">
    <property type="entry name" value="C2"/>
    <property type="match status" value="1"/>
</dbReference>
<evidence type="ECO:0000259" key="1">
    <source>
        <dbReference type="PROSITE" id="PS50004"/>
    </source>
</evidence>
<reference evidence="2 3" key="1">
    <citation type="submission" date="2020-08" db="EMBL/GenBank/DDBJ databases">
        <authorList>
            <person name="Newling K."/>
            <person name="Davey J."/>
            <person name="Forrester S."/>
        </authorList>
    </citation>
    <scope>NUCLEOTIDE SEQUENCE [LARGE SCALE GENOMIC DNA]</scope>
    <source>
        <strain evidence="3">Crithidia deanei Carvalho (ATCC PRA-265)</strain>
    </source>
</reference>
<dbReference type="EMBL" id="LR877145">
    <property type="protein sequence ID" value="CAD2212988.1"/>
    <property type="molecule type" value="Genomic_DNA"/>
</dbReference>